<dbReference type="HOGENOM" id="CLU_013584_0_0_6"/>
<dbReference type="PATRIC" id="fig|1354791.3.peg.2012"/>
<dbReference type="Proteomes" id="UP000019442">
    <property type="component" value="Chromosome"/>
</dbReference>
<gene>
    <name evidence="3" type="ORF">M911_07795</name>
</gene>
<dbReference type="CDD" id="cd01646">
    <property type="entry name" value="RT_Bac_retron_I"/>
    <property type="match status" value="1"/>
</dbReference>
<dbReference type="InterPro" id="IPR000477">
    <property type="entry name" value="RT_dom"/>
</dbReference>
<evidence type="ECO:0000313" key="4">
    <source>
        <dbReference type="Proteomes" id="UP000019442"/>
    </source>
</evidence>
<dbReference type="EMBL" id="CP007268">
    <property type="protein sequence ID" value="AHK79077.1"/>
    <property type="molecule type" value="Genomic_DNA"/>
</dbReference>
<keyword evidence="3" id="KW-0548">Nucleotidyltransferase</keyword>
<reference evidence="4" key="2">
    <citation type="submission" date="2014-02" db="EMBL/GenBank/DDBJ databases">
        <title>Draft Genome Sequence of extremely halophilic bacteria Halorhodospira halochloris.</title>
        <authorList>
            <person name="Singh K.S."/>
        </authorList>
    </citation>
    <scope>NUCLEOTIDE SEQUENCE [LARGE SCALE GENOMIC DNA]</scope>
    <source>
        <strain evidence="4">A</strain>
    </source>
</reference>
<dbReference type="InterPro" id="IPR051083">
    <property type="entry name" value="GrpII_Intron_Splice-Mob/Def"/>
</dbReference>
<dbReference type="InterPro" id="IPR043502">
    <property type="entry name" value="DNA/RNA_pol_sf"/>
</dbReference>
<dbReference type="PROSITE" id="PS50878">
    <property type="entry name" value="RT_POL"/>
    <property type="match status" value="1"/>
</dbReference>
<feature type="domain" description="Reverse transcriptase" evidence="2">
    <location>
        <begin position="1"/>
        <end position="269"/>
    </location>
</feature>
<dbReference type="KEGG" id="hhc:M911_07795"/>
<proteinExistence type="inferred from homology"/>
<dbReference type="Pfam" id="PF00078">
    <property type="entry name" value="RVT_1"/>
    <property type="match status" value="1"/>
</dbReference>
<keyword evidence="3" id="KW-0695">RNA-directed DNA polymerase</keyword>
<reference evidence="3 4" key="1">
    <citation type="journal article" date="2014" name="J Genomics">
        <title>Draft Genome Sequence of the Extremely Halophilic Phototrophic Purple Sulfur Bacterium Halorhodospira halochloris.</title>
        <authorList>
            <person name="Singh K.S."/>
            <person name="Kirksey J."/>
            <person name="Hoff W.D."/>
            <person name="Deole R."/>
        </authorList>
    </citation>
    <scope>NUCLEOTIDE SEQUENCE [LARGE SCALE GENOMIC DNA]</scope>
    <source>
        <strain evidence="3 4">A</strain>
    </source>
</reference>
<name>W8KPZ3_9GAMM</name>
<organism evidence="3 4">
    <name type="scientific">Ectothiorhodospira haloalkaliphila</name>
    <dbReference type="NCBI Taxonomy" id="421628"/>
    <lineage>
        <taxon>Bacteria</taxon>
        <taxon>Pseudomonadati</taxon>
        <taxon>Pseudomonadota</taxon>
        <taxon>Gammaproteobacteria</taxon>
        <taxon>Chromatiales</taxon>
        <taxon>Ectothiorhodospiraceae</taxon>
        <taxon>Ectothiorhodospira</taxon>
    </lineage>
</organism>
<dbReference type="GO" id="GO:0003964">
    <property type="term" value="F:RNA-directed DNA polymerase activity"/>
    <property type="evidence" value="ECO:0007669"/>
    <property type="project" value="UniProtKB-KW"/>
</dbReference>
<protein>
    <submittedName>
        <fullName evidence="3">Reverse transcriptase</fullName>
    </submittedName>
</protein>
<evidence type="ECO:0000313" key="3">
    <source>
        <dbReference type="EMBL" id="AHK79077.1"/>
    </source>
</evidence>
<dbReference type="SUPFAM" id="SSF56672">
    <property type="entry name" value="DNA/RNA polymerases"/>
    <property type="match status" value="1"/>
</dbReference>
<keyword evidence="3" id="KW-0808">Transferase</keyword>
<evidence type="ECO:0000256" key="1">
    <source>
        <dbReference type="ARBA" id="ARBA00034120"/>
    </source>
</evidence>
<keyword evidence="4" id="KW-1185">Reference proteome</keyword>
<evidence type="ECO:0000259" key="2">
    <source>
        <dbReference type="PROSITE" id="PS50878"/>
    </source>
</evidence>
<dbReference type="PANTHER" id="PTHR34047">
    <property type="entry name" value="NUCLEAR INTRON MATURASE 1, MITOCHONDRIAL-RELATED"/>
    <property type="match status" value="1"/>
</dbReference>
<accession>W8KPZ3</accession>
<sequence>MNHLVDTRQALATRQWRPHPSTWFVTLRPKAREVHCAPFADRVVHHWLVPRLETAFEPVFIHDSHSNRVGHGVLHAVERLQGHLRRASANGKRPACYLQLDIANFFNTVNRRHLYRMIRHRLRRQAENNRMAWREAEALLWLTGRILAQEPAEAAIYKGVPSRKERVPRHKRLSLVPDGFGLAIGNLPSQLFANIYLNELDQFVKHQLRCRGYVRYVDDLVLVHQHDRQLAQWRTDISAFLDASLGLQLRDAGRIDSVYRGVDFLGYIVRPGYRLVRNRVIQHLDERLYPAGRGLVQVTGSGVTLDLPKAPREALRATLASYLGHGRHAAAWRLFQRVFQRHPWLNLLFTVHDDLRLKPRWQPPAVSGLRGQWRWFIRQWPGALVLVQTGHRFEVYNHQAEDIAQRLHTPLDTVPRRAFASTLSRPLKHLKGLRRHLRRQGVPHLFVAEEGHLPGGLKRRVLRLAWWPWPTPIAPVGQNPRVVTNPCILYAPF</sequence>
<dbReference type="AlphaFoldDB" id="W8KPZ3"/>
<dbReference type="PANTHER" id="PTHR34047:SF8">
    <property type="entry name" value="PROTEIN YKFC"/>
    <property type="match status" value="1"/>
</dbReference>
<comment type="similarity">
    <text evidence="1">Belongs to the bacterial reverse transcriptase family.</text>
</comment>